<keyword evidence="5" id="KW-0210">Decarboxylase</keyword>
<accession>D7CP72</accession>
<dbReference type="GO" id="GO:0004640">
    <property type="term" value="F:phosphoribosylanthranilate isomerase activity"/>
    <property type="evidence" value="ECO:0007669"/>
    <property type="project" value="TreeGrafter"/>
</dbReference>
<proteinExistence type="predicted"/>
<evidence type="ECO:0000256" key="8">
    <source>
        <dbReference type="ARBA" id="ARBA00023239"/>
    </source>
</evidence>
<feature type="domain" description="Indole-3-glycerol phosphate synthase" evidence="9">
    <location>
        <begin position="2"/>
        <end position="251"/>
    </location>
</feature>
<dbReference type="KEGG" id="slp:Slip_1751"/>
<dbReference type="GO" id="GO:0000162">
    <property type="term" value="P:L-tryptophan biosynthetic process"/>
    <property type="evidence" value="ECO:0007669"/>
    <property type="project" value="UniProtKB-UniPathway"/>
</dbReference>
<dbReference type="EMBL" id="CP002048">
    <property type="protein sequence ID" value="ADI02507.1"/>
    <property type="molecule type" value="Genomic_DNA"/>
</dbReference>
<gene>
    <name evidence="10" type="ordered locus">Slip_1751</name>
</gene>
<evidence type="ECO:0000256" key="5">
    <source>
        <dbReference type="ARBA" id="ARBA00022793"/>
    </source>
</evidence>
<keyword evidence="11" id="KW-1185">Reference proteome</keyword>
<dbReference type="PANTHER" id="PTHR22854:SF2">
    <property type="entry name" value="INDOLE-3-GLYCEROL-PHOSPHATE SYNTHASE"/>
    <property type="match status" value="1"/>
</dbReference>
<dbReference type="SUPFAM" id="SSF51366">
    <property type="entry name" value="Ribulose-phoshate binding barrel"/>
    <property type="match status" value="1"/>
</dbReference>
<dbReference type="InterPro" id="IPR045186">
    <property type="entry name" value="Indole-3-glycerol_P_synth"/>
</dbReference>
<dbReference type="eggNOG" id="COG0134">
    <property type="taxonomic scope" value="Bacteria"/>
</dbReference>
<keyword evidence="6" id="KW-0822">Tryptophan biosynthesis</keyword>
<comment type="catalytic activity">
    <reaction evidence="1">
        <text>1-(2-carboxyphenylamino)-1-deoxy-D-ribulose 5-phosphate + H(+) = (1S,2R)-1-C-(indol-3-yl)glycerol 3-phosphate + CO2 + H2O</text>
        <dbReference type="Rhea" id="RHEA:23476"/>
        <dbReference type="ChEBI" id="CHEBI:15377"/>
        <dbReference type="ChEBI" id="CHEBI:15378"/>
        <dbReference type="ChEBI" id="CHEBI:16526"/>
        <dbReference type="ChEBI" id="CHEBI:58613"/>
        <dbReference type="ChEBI" id="CHEBI:58866"/>
        <dbReference type="EC" id="4.1.1.48"/>
    </reaction>
</comment>
<evidence type="ECO:0000256" key="2">
    <source>
        <dbReference type="ARBA" id="ARBA00004696"/>
    </source>
</evidence>
<keyword evidence="4" id="KW-0028">Amino-acid biosynthesis</keyword>
<dbReference type="Gene3D" id="3.20.20.70">
    <property type="entry name" value="Aldolase class I"/>
    <property type="match status" value="1"/>
</dbReference>
<keyword evidence="7" id="KW-0057">Aromatic amino acid biosynthesis</keyword>
<evidence type="ECO:0000313" key="11">
    <source>
        <dbReference type="Proteomes" id="UP000000378"/>
    </source>
</evidence>
<dbReference type="AlphaFoldDB" id="D7CP72"/>
<dbReference type="EC" id="4.1.1.48" evidence="3"/>
<comment type="pathway">
    <text evidence="2">Amino-acid biosynthesis; L-tryptophan biosynthesis; L-tryptophan from chorismate: step 4/5.</text>
</comment>
<organism evidence="10 11">
    <name type="scientific">Syntrophothermus lipocalidus (strain DSM 12680 / TGB-C1)</name>
    <dbReference type="NCBI Taxonomy" id="643648"/>
    <lineage>
        <taxon>Bacteria</taxon>
        <taxon>Bacillati</taxon>
        <taxon>Bacillota</taxon>
        <taxon>Clostridia</taxon>
        <taxon>Eubacteriales</taxon>
        <taxon>Syntrophomonadaceae</taxon>
        <taxon>Syntrophothermus</taxon>
    </lineage>
</organism>
<evidence type="ECO:0000256" key="6">
    <source>
        <dbReference type="ARBA" id="ARBA00022822"/>
    </source>
</evidence>
<dbReference type="OrthoDB" id="9804217at2"/>
<name>D7CP72_SYNLT</name>
<sequence length="259" mass="29144">MLDEIVRHKQEQIRSHGKDIMETFQAAEVLPPLREFAEALNVNGRVSLIAEAKKASPVKGRLISETRFDQLPVLYEQNGAKAISVITEERYFEGSPFLIQKVKSRVSLPVLRKDFIIDLRQLYETRLLGADAVLLIAHLLPKDLPLFVETAQQLGIEPVVEVHDRYELEMALDTPTRIIGINNRNLKDFTVDTRVCLELVGLVANKVQCIAESGIRTVEDMLMLEQYGFSAALVGEALVTATDVAAKTGELAWYWKNEE</sequence>
<dbReference type="CDD" id="cd00331">
    <property type="entry name" value="IGPS"/>
    <property type="match status" value="1"/>
</dbReference>
<keyword evidence="8 10" id="KW-0456">Lyase</keyword>
<dbReference type="PANTHER" id="PTHR22854">
    <property type="entry name" value="TRYPTOPHAN BIOSYNTHESIS PROTEIN"/>
    <property type="match status" value="1"/>
</dbReference>
<dbReference type="NCBIfam" id="NF001377">
    <property type="entry name" value="PRK00278.2-4"/>
    <property type="match status" value="1"/>
</dbReference>
<protein>
    <recommendedName>
        <fullName evidence="3">indole-3-glycerol-phosphate synthase</fullName>
        <ecNumber evidence="3">4.1.1.48</ecNumber>
    </recommendedName>
</protein>
<dbReference type="InterPro" id="IPR013798">
    <property type="entry name" value="Indole-3-glycerol_P_synth_dom"/>
</dbReference>
<evidence type="ECO:0000259" key="9">
    <source>
        <dbReference type="Pfam" id="PF00218"/>
    </source>
</evidence>
<reference evidence="10 11" key="2">
    <citation type="journal article" date="2010" name="Stand. Genomic Sci.">
        <title>Complete genome sequence of Syntrophothermus lipocalidus type strain (TGB-C1).</title>
        <authorList>
            <person name="Djao O.D."/>
            <person name="Zhang X."/>
            <person name="Lucas S."/>
            <person name="Lapidus A."/>
            <person name="Del Rio T.G."/>
            <person name="Nolan M."/>
            <person name="Tice H."/>
            <person name="Cheng J.F."/>
            <person name="Han C."/>
            <person name="Tapia R."/>
            <person name="Goodwin L."/>
            <person name="Pitluck S."/>
            <person name="Liolios K."/>
            <person name="Ivanova N."/>
            <person name="Mavromatis K."/>
            <person name="Mikhailova N."/>
            <person name="Ovchinnikova G."/>
            <person name="Pati A."/>
            <person name="Brambilla E."/>
            <person name="Chen A."/>
            <person name="Palaniappan K."/>
            <person name="Land M."/>
            <person name="Hauser L."/>
            <person name="Chang Y.J."/>
            <person name="Jeffries C.D."/>
            <person name="Rohde M."/>
            <person name="Sikorski J."/>
            <person name="Spring S."/>
            <person name="Goker M."/>
            <person name="Detter J.C."/>
            <person name="Woyke T."/>
            <person name="Bristow J."/>
            <person name="Eisen J.A."/>
            <person name="Markowitz V."/>
            <person name="Hugenholtz P."/>
            <person name="Kyrpides N.C."/>
            <person name="Klenk H.P."/>
        </authorList>
    </citation>
    <scope>NUCLEOTIDE SEQUENCE [LARGE SCALE GENOMIC DNA]</scope>
    <source>
        <strain evidence="11">DSM 12680 / TGB-C1</strain>
    </source>
</reference>
<dbReference type="Pfam" id="PF00218">
    <property type="entry name" value="IGPS"/>
    <property type="match status" value="1"/>
</dbReference>
<reference evidence="11" key="1">
    <citation type="journal article" date="2010" name="Stand. Genomic Sci.">
        <title>Complete genome sequence of Syntrophothermus lipocalidus type strain (TGB-C1T).</title>
        <authorList>
            <consortium name="US DOE Joint Genome Institute (JGI-PGF)"/>
            <person name="Djao O."/>
            <person name="Zhang X."/>
            <person name="Lucas S."/>
            <person name="Lapidus A."/>
            <person name="Glavina Del Rio T."/>
            <person name="Nolan M."/>
            <person name="Tice H."/>
            <person name="Cheng J."/>
            <person name="Han C."/>
            <person name="Tapia R."/>
            <person name="Goodwin L."/>
            <person name="Pitluck S."/>
            <person name="Liolios K."/>
            <person name="Ivanova N."/>
            <person name="Mavromatis K."/>
            <person name="Mikhailova N."/>
            <person name="Ovchinnikova G."/>
            <person name="Pati A."/>
            <person name="Brambilla E."/>
            <person name="Chen A."/>
            <person name="Palaniappan K."/>
            <person name="Land M."/>
            <person name="Hauser L."/>
            <person name="Chang Y."/>
            <person name="Jeffries C."/>
            <person name="Rohde M."/>
            <person name="Sikorski J."/>
            <person name="Spring S."/>
            <person name="Goker M."/>
            <person name="Detter J."/>
            <person name="Woyke T."/>
            <person name="Bristow J."/>
            <person name="Eisen J."/>
            <person name="Markowitz V."/>
            <person name="Hugenholtz P."/>
            <person name="Kyrpides N."/>
            <person name="Klenk H."/>
        </authorList>
    </citation>
    <scope>NUCLEOTIDE SEQUENCE [LARGE SCALE GENOMIC DNA]</scope>
    <source>
        <strain evidence="11">DSM 12680 / TGB-C1</strain>
    </source>
</reference>
<evidence type="ECO:0000256" key="4">
    <source>
        <dbReference type="ARBA" id="ARBA00022605"/>
    </source>
</evidence>
<evidence type="ECO:0000256" key="3">
    <source>
        <dbReference type="ARBA" id="ARBA00012362"/>
    </source>
</evidence>
<evidence type="ECO:0000313" key="10">
    <source>
        <dbReference type="EMBL" id="ADI02507.1"/>
    </source>
</evidence>
<dbReference type="InterPro" id="IPR011060">
    <property type="entry name" value="RibuloseP-bd_barrel"/>
</dbReference>
<dbReference type="RefSeq" id="WP_013175909.1">
    <property type="nucleotide sequence ID" value="NC_014220.1"/>
</dbReference>
<dbReference type="STRING" id="643648.Slip_1751"/>
<dbReference type="UniPathway" id="UPA00035">
    <property type="reaction ID" value="UER00043"/>
</dbReference>
<dbReference type="GO" id="GO:0004425">
    <property type="term" value="F:indole-3-glycerol-phosphate synthase activity"/>
    <property type="evidence" value="ECO:0007669"/>
    <property type="project" value="UniProtKB-EC"/>
</dbReference>
<evidence type="ECO:0000256" key="1">
    <source>
        <dbReference type="ARBA" id="ARBA00001633"/>
    </source>
</evidence>
<dbReference type="Proteomes" id="UP000000378">
    <property type="component" value="Chromosome"/>
</dbReference>
<evidence type="ECO:0000256" key="7">
    <source>
        <dbReference type="ARBA" id="ARBA00023141"/>
    </source>
</evidence>
<dbReference type="InterPro" id="IPR013785">
    <property type="entry name" value="Aldolase_TIM"/>
</dbReference>
<dbReference type="HOGENOM" id="CLU_034247_0_1_9"/>